<dbReference type="EnsemblMetazoa" id="Aqu2.1.23068_001">
    <property type="protein sequence ID" value="Aqu2.1.23068_001"/>
    <property type="gene ID" value="Aqu2.1.23068"/>
</dbReference>
<sequence length="141" mass="16039">MTAFSLSVNLSFVPRVRFLASSLKFFSIAASTSLLADDIALSGTLKGPSGLGLEITTRLWLNYWNYSNNGSNNERTRRNDSRKKNGKRKKDEWKSSDKKWNAEKKIGENKKKIGEGIRKSYGKRKKIGDESEKRTAYVTRN</sequence>
<reference evidence="2" key="1">
    <citation type="submission" date="2017-05" db="UniProtKB">
        <authorList>
            <consortium name="EnsemblMetazoa"/>
        </authorList>
    </citation>
    <scope>IDENTIFICATION</scope>
</reference>
<accession>A0A1X7U5Y4</accession>
<dbReference type="AlphaFoldDB" id="A0A1X7U5Y4"/>
<organism evidence="2">
    <name type="scientific">Amphimedon queenslandica</name>
    <name type="common">Sponge</name>
    <dbReference type="NCBI Taxonomy" id="400682"/>
    <lineage>
        <taxon>Eukaryota</taxon>
        <taxon>Metazoa</taxon>
        <taxon>Porifera</taxon>
        <taxon>Demospongiae</taxon>
        <taxon>Heteroscleromorpha</taxon>
        <taxon>Haplosclerida</taxon>
        <taxon>Niphatidae</taxon>
        <taxon>Amphimedon</taxon>
    </lineage>
</organism>
<proteinExistence type="predicted"/>
<feature type="region of interest" description="Disordered" evidence="1">
    <location>
        <begin position="66"/>
        <end position="141"/>
    </location>
</feature>
<evidence type="ECO:0000313" key="2">
    <source>
        <dbReference type="EnsemblMetazoa" id="Aqu2.1.23068_001"/>
    </source>
</evidence>
<feature type="compositionally biased region" description="Basic and acidic residues" evidence="1">
    <location>
        <begin position="74"/>
        <end position="118"/>
    </location>
</feature>
<evidence type="ECO:0000256" key="1">
    <source>
        <dbReference type="SAM" id="MobiDB-lite"/>
    </source>
</evidence>
<dbReference type="InParanoid" id="A0A1X7U5Y4"/>
<name>A0A1X7U5Y4_AMPQE</name>
<protein>
    <submittedName>
        <fullName evidence="2">Uncharacterized protein</fullName>
    </submittedName>
</protein>